<dbReference type="EMBL" id="FOCP01000016">
    <property type="protein sequence ID" value="SEN38524.1"/>
    <property type="molecule type" value="Genomic_DNA"/>
</dbReference>
<evidence type="ECO:0000313" key="1">
    <source>
        <dbReference type="EMBL" id="SEN38524.1"/>
    </source>
</evidence>
<dbReference type="OrthoDB" id="7063057at2"/>
<evidence type="ECO:0000313" key="2">
    <source>
        <dbReference type="Proteomes" id="UP000199459"/>
    </source>
</evidence>
<organism evidence="1 2">
    <name type="scientific">Nitrosomonas marina</name>
    <dbReference type="NCBI Taxonomy" id="917"/>
    <lineage>
        <taxon>Bacteria</taxon>
        <taxon>Pseudomonadati</taxon>
        <taxon>Pseudomonadota</taxon>
        <taxon>Betaproteobacteria</taxon>
        <taxon>Nitrosomonadales</taxon>
        <taxon>Nitrosomonadaceae</taxon>
        <taxon>Nitrosomonas</taxon>
    </lineage>
</organism>
<name>A0A1H8G411_9PROT</name>
<protein>
    <submittedName>
        <fullName evidence="1">Uncharacterized protein</fullName>
    </submittedName>
</protein>
<proteinExistence type="predicted"/>
<sequence>MSCTKNERIIYALSLEELQTPEIADGLWHAVREIRQLIPRRQFPTRIYGAISEFPGKLLELDGSPYTIPDDEEIFGNDADFRWLDNCYLALDAKGERLYRKFQNLERVRILDVYFQIAFPMSIARHYR</sequence>
<accession>A0A1H8G411</accession>
<dbReference type="Proteomes" id="UP000199459">
    <property type="component" value="Unassembled WGS sequence"/>
</dbReference>
<reference evidence="1 2" key="1">
    <citation type="submission" date="2016-10" db="EMBL/GenBank/DDBJ databases">
        <authorList>
            <person name="de Groot N.N."/>
        </authorList>
    </citation>
    <scope>NUCLEOTIDE SEQUENCE [LARGE SCALE GENOMIC DNA]</scope>
    <source>
        <strain evidence="1 2">Nm22</strain>
    </source>
</reference>
<dbReference type="RefSeq" id="WP_090633011.1">
    <property type="nucleotide sequence ID" value="NZ_FOCP01000016.1"/>
</dbReference>
<dbReference type="AlphaFoldDB" id="A0A1H8G411"/>
<gene>
    <name evidence="1" type="ORF">SAMN05216325_11615</name>
</gene>